<evidence type="ECO:0000313" key="1">
    <source>
        <dbReference type="EMBL" id="PVH37455.1"/>
    </source>
</evidence>
<accession>A0A2T8IIG1</accession>
<reference evidence="1" key="1">
    <citation type="submission" date="2018-04" db="EMBL/GenBank/DDBJ databases">
        <title>WGS assembly of Panicum hallii.</title>
        <authorList>
            <person name="Lovell J."/>
            <person name="Jenkins J."/>
            <person name="Lowry D."/>
            <person name="Mamidi S."/>
            <person name="Sreedasyam A."/>
            <person name="Weng X."/>
            <person name="Barry K."/>
            <person name="Bonette J."/>
            <person name="Campitelli B."/>
            <person name="Daum C."/>
            <person name="Gordon S."/>
            <person name="Gould B."/>
            <person name="Lipzen A."/>
            <person name="Macqueen A."/>
            <person name="Palacio-Mejia J."/>
            <person name="Plott C."/>
            <person name="Shakirov E."/>
            <person name="Shu S."/>
            <person name="Yoshinaga Y."/>
            <person name="Zane M."/>
            <person name="Rokhsar D."/>
            <person name="Grimwood J."/>
            <person name="Schmutz J."/>
            <person name="Juenger T."/>
        </authorList>
    </citation>
    <scope>NUCLEOTIDE SEQUENCE [LARGE SCALE GENOMIC DNA]</scope>
    <source>
        <strain evidence="1">FIL2</strain>
    </source>
</reference>
<proteinExistence type="predicted"/>
<protein>
    <submittedName>
        <fullName evidence="1">Uncharacterized protein</fullName>
    </submittedName>
</protein>
<sequence>MMGLMLVEQSTFLRNFMHLDPLQSKLVGCSQLAAMQCFSPACCGFIPAWRTLATCYQNKYCCLDKAIIALLPSVHWVSFFILRLLGRQIDSCYVAGCEDDLQGQYGWNLSRSMLIA</sequence>
<gene>
    <name evidence="1" type="ORF">PAHAL_5G008300</name>
</gene>
<organism evidence="1">
    <name type="scientific">Panicum hallii</name>
    <dbReference type="NCBI Taxonomy" id="206008"/>
    <lineage>
        <taxon>Eukaryota</taxon>
        <taxon>Viridiplantae</taxon>
        <taxon>Streptophyta</taxon>
        <taxon>Embryophyta</taxon>
        <taxon>Tracheophyta</taxon>
        <taxon>Spermatophyta</taxon>
        <taxon>Magnoliopsida</taxon>
        <taxon>Liliopsida</taxon>
        <taxon>Poales</taxon>
        <taxon>Poaceae</taxon>
        <taxon>PACMAD clade</taxon>
        <taxon>Panicoideae</taxon>
        <taxon>Panicodae</taxon>
        <taxon>Paniceae</taxon>
        <taxon>Panicinae</taxon>
        <taxon>Panicum</taxon>
        <taxon>Panicum sect. Panicum</taxon>
    </lineage>
</organism>
<dbReference type="Proteomes" id="UP000243499">
    <property type="component" value="Chromosome 5"/>
</dbReference>
<name>A0A2T8IIG1_9POAL</name>
<dbReference type="EMBL" id="CM008050">
    <property type="protein sequence ID" value="PVH37455.1"/>
    <property type="molecule type" value="Genomic_DNA"/>
</dbReference>
<dbReference type="Gramene" id="PVH37455">
    <property type="protein sequence ID" value="PVH37455"/>
    <property type="gene ID" value="PAHAL_5G008300"/>
</dbReference>
<dbReference type="AlphaFoldDB" id="A0A2T8IIG1"/>